<evidence type="ECO:0000313" key="9">
    <source>
        <dbReference type="EMBL" id="SEG82119.1"/>
    </source>
</evidence>
<feature type="transmembrane region" description="Helical" evidence="7">
    <location>
        <begin position="193"/>
        <end position="211"/>
    </location>
</feature>
<dbReference type="GO" id="GO:0005886">
    <property type="term" value="C:plasma membrane"/>
    <property type="evidence" value="ECO:0007669"/>
    <property type="project" value="UniProtKB-SubCell"/>
</dbReference>
<dbReference type="CDD" id="cd06261">
    <property type="entry name" value="TM_PBP2"/>
    <property type="match status" value="1"/>
</dbReference>
<dbReference type="Pfam" id="PF00528">
    <property type="entry name" value="BPD_transp_1"/>
    <property type="match status" value="1"/>
</dbReference>
<feature type="transmembrane region" description="Helical" evidence="7">
    <location>
        <begin position="99"/>
        <end position="120"/>
    </location>
</feature>
<dbReference type="Gene3D" id="1.10.3720.10">
    <property type="entry name" value="MetI-like"/>
    <property type="match status" value="1"/>
</dbReference>
<protein>
    <submittedName>
        <fullName evidence="9">Carbohydrate ABC transporter membrane protein 1, CUT1 family</fullName>
    </submittedName>
</protein>
<accession>A0A1H6DA23</accession>
<evidence type="ECO:0000256" key="2">
    <source>
        <dbReference type="ARBA" id="ARBA00022448"/>
    </source>
</evidence>
<dbReference type="RefSeq" id="WP_103888594.1">
    <property type="nucleotide sequence ID" value="NZ_FNVU01000013.1"/>
</dbReference>
<comment type="similarity">
    <text evidence="7">Belongs to the binding-protein-dependent transport system permease family.</text>
</comment>
<evidence type="ECO:0000256" key="7">
    <source>
        <dbReference type="RuleBase" id="RU363032"/>
    </source>
</evidence>
<dbReference type="GO" id="GO:0055085">
    <property type="term" value="P:transmembrane transport"/>
    <property type="evidence" value="ECO:0007669"/>
    <property type="project" value="InterPro"/>
</dbReference>
<keyword evidence="3" id="KW-1003">Cell membrane</keyword>
<name>A0A1H6DA23_9ACTN</name>
<gene>
    <name evidence="9" type="ORF">SAMN05216223_11386</name>
</gene>
<evidence type="ECO:0000256" key="6">
    <source>
        <dbReference type="ARBA" id="ARBA00023136"/>
    </source>
</evidence>
<dbReference type="AlphaFoldDB" id="A0A1H6DA23"/>
<keyword evidence="4 7" id="KW-0812">Transmembrane</keyword>
<dbReference type="InterPro" id="IPR000515">
    <property type="entry name" value="MetI-like"/>
</dbReference>
<proteinExistence type="inferred from homology"/>
<dbReference type="SUPFAM" id="SSF161098">
    <property type="entry name" value="MetI-like"/>
    <property type="match status" value="1"/>
</dbReference>
<feature type="transmembrane region" description="Helical" evidence="7">
    <location>
        <begin position="40"/>
        <end position="64"/>
    </location>
</feature>
<sequence>MSTPSITRWAHHPRIARQPAEIPSPSRRGPRGAWARRAPLLPALIFMIVVTQLPFVGTLVISFMRWNALNPSAKGFTGLDNYKEEFTDPQLRSALSTTVVLTVTVVLVSLALGLGLALLMDRKFAGRGAVRTLLITPFLVVPVASALLWKHALYNATYGLINGSLTWIWSLFGSDSAPQPDWLSTSPKLAVEASLIWQWTPFMMLILLAGLQSRPTDVVEAARVDGAGTWDIFRYLTFPHLRRYLELAALLGTVYVVQNFDAVFTLTSGGLGTANLPYAVYTTFYQAHDYGQASAEGVIVVILSIIVATFALRSVSSLLREETL</sequence>
<dbReference type="Proteomes" id="UP000236754">
    <property type="component" value="Unassembled WGS sequence"/>
</dbReference>
<dbReference type="PROSITE" id="PS50928">
    <property type="entry name" value="ABC_TM1"/>
    <property type="match status" value="1"/>
</dbReference>
<evidence type="ECO:0000256" key="5">
    <source>
        <dbReference type="ARBA" id="ARBA00022989"/>
    </source>
</evidence>
<dbReference type="PANTHER" id="PTHR43005">
    <property type="entry name" value="BLR7065 PROTEIN"/>
    <property type="match status" value="1"/>
</dbReference>
<dbReference type="InterPro" id="IPR035906">
    <property type="entry name" value="MetI-like_sf"/>
</dbReference>
<keyword evidence="2 7" id="KW-0813">Transport</keyword>
<evidence type="ECO:0000256" key="1">
    <source>
        <dbReference type="ARBA" id="ARBA00004651"/>
    </source>
</evidence>
<keyword evidence="10" id="KW-1185">Reference proteome</keyword>
<keyword evidence="6 7" id="KW-0472">Membrane</keyword>
<feature type="domain" description="ABC transmembrane type-1" evidence="8">
    <location>
        <begin position="95"/>
        <end position="311"/>
    </location>
</feature>
<dbReference type="PANTHER" id="PTHR43005:SF2">
    <property type="entry name" value="INTEGRAL MEMBRANE SUGAR TRANSPORT PROTEIN"/>
    <property type="match status" value="1"/>
</dbReference>
<evidence type="ECO:0000259" key="8">
    <source>
        <dbReference type="PROSITE" id="PS50928"/>
    </source>
</evidence>
<dbReference type="EMBL" id="FNVU01000013">
    <property type="protein sequence ID" value="SEG82119.1"/>
    <property type="molecule type" value="Genomic_DNA"/>
</dbReference>
<evidence type="ECO:0000256" key="4">
    <source>
        <dbReference type="ARBA" id="ARBA00022692"/>
    </source>
</evidence>
<organism evidence="9 10">
    <name type="scientific">Actinacidiphila yanglinensis</name>
    <dbReference type="NCBI Taxonomy" id="310779"/>
    <lineage>
        <taxon>Bacteria</taxon>
        <taxon>Bacillati</taxon>
        <taxon>Actinomycetota</taxon>
        <taxon>Actinomycetes</taxon>
        <taxon>Kitasatosporales</taxon>
        <taxon>Streptomycetaceae</taxon>
        <taxon>Actinacidiphila</taxon>
    </lineage>
</organism>
<comment type="subcellular location">
    <subcellularLocation>
        <location evidence="1 7">Cell membrane</location>
        <topology evidence="1 7">Multi-pass membrane protein</topology>
    </subcellularLocation>
</comment>
<reference evidence="9 10" key="1">
    <citation type="submission" date="2016-10" db="EMBL/GenBank/DDBJ databases">
        <authorList>
            <person name="de Groot N.N."/>
        </authorList>
    </citation>
    <scope>NUCLEOTIDE SEQUENCE [LARGE SCALE GENOMIC DNA]</scope>
    <source>
        <strain evidence="9 10">CGMCC 4.2023</strain>
    </source>
</reference>
<evidence type="ECO:0000256" key="3">
    <source>
        <dbReference type="ARBA" id="ARBA00022475"/>
    </source>
</evidence>
<evidence type="ECO:0000313" key="10">
    <source>
        <dbReference type="Proteomes" id="UP000236754"/>
    </source>
</evidence>
<keyword evidence="5 7" id="KW-1133">Transmembrane helix</keyword>
<dbReference type="OrthoDB" id="34224at2"/>
<feature type="transmembrane region" description="Helical" evidence="7">
    <location>
        <begin position="132"/>
        <end position="149"/>
    </location>
</feature>
<feature type="transmembrane region" description="Helical" evidence="7">
    <location>
        <begin position="293"/>
        <end position="312"/>
    </location>
</feature>